<dbReference type="GO" id="GO:0008168">
    <property type="term" value="F:methyltransferase activity"/>
    <property type="evidence" value="ECO:0007669"/>
    <property type="project" value="UniProtKB-KW"/>
</dbReference>
<dbReference type="Proteomes" id="UP001347796">
    <property type="component" value="Unassembled WGS sequence"/>
</dbReference>
<dbReference type="AlphaFoldDB" id="A0AAN8P7S6"/>
<feature type="compositionally biased region" description="Low complexity" evidence="2">
    <location>
        <begin position="600"/>
        <end position="609"/>
    </location>
</feature>
<organism evidence="4 5">
    <name type="scientific">Patella caerulea</name>
    <name type="common">Rayed Mediterranean limpet</name>
    <dbReference type="NCBI Taxonomy" id="87958"/>
    <lineage>
        <taxon>Eukaryota</taxon>
        <taxon>Metazoa</taxon>
        <taxon>Spiralia</taxon>
        <taxon>Lophotrochozoa</taxon>
        <taxon>Mollusca</taxon>
        <taxon>Gastropoda</taxon>
        <taxon>Patellogastropoda</taxon>
        <taxon>Patelloidea</taxon>
        <taxon>Patellidae</taxon>
        <taxon>Patella</taxon>
    </lineage>
</organism>
<comment type="caution">
    <text evidence="1">Lacks conserved residue(s) required for the propagation of feature annotation.</text>
</comment>
<dbReference type="PANTHER" id="PTHR14663:SF2">
    <property type="entry name" value="METHYLTRANSFERASE NSUN7-RELATED"/>
    <property type="match status" value="1"/>
</dbReference>
<dbReference type="Pfam" id="PF21148">
    <property type="entry name" value="NSUN5_fdxn-like"/>
    <property type="match status" value="1"/>
</dbReference>
<gene>
    <name evidence="4" type="ORF">SNE40_016163</name>
</gene>
<sequence>MEFFHKEECFYTHEMYVKAGKIYDALKHESEEVLIAKKRDNSNSNDALNQLAQLDFENDNEKRLTFELSFSTLKYQNLFDEIIDECSFYNLYPELREEDGLVMVTLCEFQERKFQYRSPHPGEIQNPLVQQVERAIMDTKTKLNAALARHRIKASARSLEFLLPDNVRKNDAVKEKMPAYFWVNQIKSSMDEVMNVLKDDGYKCIPNVIDGAHGEDKVFSIDHHCPDLLVFPAHLIRDLLKNRLITEGHLVRQDKSSCLAPHSVKYLLNDDDDVIHVNAGSGLTSAHIASLLKQSKSHIWTFGATSDSEAYNIHKNIEKLDVGKQVRVVSESFLDVEPDDSRFKTARVVLVTAFCSKSAVTNPVEFVVSEGEDMTILKDLSVGEMDETRIGDLMHQHTLILRHAMKFSKVQAVVYMTRSVHEAENENVVQKTVEYVNLIQQRRMPYRLVPPVLPFSADEIENNNGICGKYMKYSPSSFMNGCFVAVITREPEELKETAKDVIARATAKGLLGNKSSKIKTHDGQIEDGTEGVVNGGYPEEKLLRKRSRKAHKRMKGSTSLPVNSSLKPIASSPVQLYVKRSPTRVNAFVSPTRSTDRLHSSISRTSSKHSNAEKLKGPEHVRVVRHPAPFR</sequence>
<reference evidence="4 5" key="1">
    <citation type="submission" date="2024-01" db="EMBL/GenBank/DDBJ databases">
        <title>The genome of the rayed Mediterranean limpet Patella caerulea (Linnaeus, 1758).</title>
        <authorList>
            <person name="Anh-Thu Weber A."/>
            <person name="Halstead-Nussloch G."/>
        </authorList>
    </citation>
    <scope>NUCLEOTIDE SEQUENCE [LARGE SCALE GENOMIC DNA]</scope>
    <source>
        <strain evidence="4">AATW-2023a</strain>
        <tissue evidence="4">Whole specimen</tissue>
    </source>
</reference>
<protein>
    <recommendedName>
        <fullName evidence="3">SAM-dependent MTase RsmB/NOP-type domain-containing protein</fullName>
    </recommendedName>
</protein>
<dbReference type="InterPro" id="IPR042620">
    <property type="entry name" value="NSUN7"/>
</dbReference>
<dbReference type="PANTHER" id="PTHR14663">
    <property type="entry name" value="METHYLTRANSFERASE NSUN7-RELATED"/>
    <property type="match status" value="1"/>
</dbReference>
<keyword evidence="1" id="KW-0694">RNA-binding</keyword>
<evidence type="ECO:0000256" key="1">
    <source>
        <dbReference type="PROSITE-ProRule" id="PRU01023"/>
    </source>
</evidence>
<feature type="region of interest" description="Disordered" evidence="2">
    <location>
        <begin position="591"/>
        <end position="631"/>
    </location>
</feature>
<evidence type="ECO:0000256" key="2">
    <source>
        <dbReference type="SAM" id="MobiDB-lite"/>
    </source>
</evidence>
<evidence type="ECO:0000313" key="4">
    <source>
        <dbReference type="EMBL" id="KAK6172527.1"/>
    </source>
</evidence>
<evidence type="ECO:0000259" key="3">
    <source>
        <dbReference type="PROSITE" id="PS51686"/>
    </source>
</evidence>
<dbReference type="EMBL" id="JAZGQO010000011">
    <property type="protein sequence ID" value="KAK6172527.1"/>
    <property type="molecule type" value="Genomic_DNA"/>
</dbReference>
<dbReference type="Gene3D" id="3.30.70.1170">
    <property type="entry name" value="Sun protein, domain 3"/>
    <property type="match status" value="1"/>
</dbReference>
<keyword evidence="5" id="KW-1185">Reference proteome</keyword>
<dbReference type="Gene3D" id="3.40.50.150">
    <property type="entry name" value="Vaccinia Virus protein VP39"/>
    <property type="match status" value="1"/>
</dbReference>
<dbReference type="InterPro" id="IPR049561">
    <property type="entry name" value="NSUN5_7_fdxn-like"/>
</dbReference>
<feature type="compositionally biased region" description="Basic and acidic residues" evidence="2">
    <location>
        <begin position="610"/>
        <end position="622"/>
    </location>
</feature>
<comment type="caution">
    <text evidence="4">The sequence shown here is derived from an EMBL/GenBank/DDBJ whole genome shotgun (WGS) entry which is preliminary data.</text>
</comment>
<keyword evidence="1" id="KW-0808">Transferase</keyword>
<keyword evidence="1" id="KW-0489">Methyltransferase</keyword>
<dbReference type="SUPFAM" id="SSF53335">
    <property type="entry name" value="S-adenosyl-L-methionine-dependent methyltransferases"/>
    <property type="match status" value="1"/>
</dbReference>
<evidence type="ECO:0000313" key="5">
    <source>
        <dbReference type="Proteomes" id="UP001347796"/>
    </source>
</evidence>
<keyword evidence="1" id="KW-0949">S-adenosyl-L-methionine</keyword>
<dbReference type="GO" id="GO:0032259">
    <property type="term" value="P:methylation"/>
    <property type="evidence" value="ECO:0007669"/>
    <property type="project" value="UniProtKB-KW"/>
</dbReference>
<comment type="similarity">
    <text evidence="1">Belongs to the class I-like SAM-binding methyltransferase superfamily. RsmB/NOP family.</text>
</comment>
<dbReference type="InterPro" id="IPR029063">
    <property type="entry name" value="SAM-dependent_MTases_sf"/>
</dbReference>
<dbReference type="GO" id="GO:0003723">
    <property type="term" value="F:RNA binding"/>
    <property type="evidence" value="ECO:0007669"/>
    <property type="project" value="UniProtKB-UniRule"/>
</dbReference>
<accession>A0AAN8P7S6</accession>
<feature type="domain" description="SAM-dependent MTase RsmB/NOP-type" evidence="3">
    <location>
        <begin position="169"/>
        <end position="490"/>
    </location>
</feature>
<dbReference type="PROSITE" id="PS51686">
    <property type="entry name" value="SAM_MT_RSMB_NOP"/>
    <property type="match status" value="1"/>
</dbReference>
<name>A0AAN8P7S6_PATCE</name>
<proteinExistence type="inferred from homology"/>
<dbReference type="InterPro" id="IPR001678">
    <property type="entry name" value="MeTrfase_RsmB-F_NOP2_dom"/>
</dbReference>